<evidence type="ECO:0000313" key="12">
    <source>
        <dbReference type="Proteomes" id="UP000825935"/>
    </source>
</evidence>
<dbReference type="FunFam" id="2.30.30.60:FF:000003">
    <property type="entry name" value="Predicted mechanosensitive ion channel"/>
    <property type="match status" value="1"/>
</dbReference>
<dbReference type="GO" id="GO:0006820">
    <property type="term" value="P:monoatomic anion transport"/>
    <property type="evidence" value="ECO:0007669"/>
    <property type="project" value="TreeGrafter"/>
</dbReference>
<feature type="region of interest" description="Disordered" evidence="8">
    <location>
        <begin position="129"/>
        <end position="183"/>
    </location>
</feature>
<evidence type="ECO:0000256" key="7">
    <source>
        <dbReference type="PIRNR" id="PIRNR017209"/>
    </source>
</evidence>
<evidence type="ECO:0000256" key="5">
    <source>
        <dbReference type="ARBA" id="ARBA00022989"/>
    </source>
</evidence>
<feature type="transmembrane region" description="Helical" evidence="9">
    <location>
        <begin position="443"/>
        <end position="462"/>
    </location>
</feature>
<dbReference type="GO" id="GO:0050982">
    <property type="term" value="P:detection of mechanical stimulus"/>
    <property type="evidence" value="ECO:0007669"/>
    <property type="project" value="UniProtKB-ARBA"/>
</dbReference>
<feature type="transmembrane region" description="Helical" evidence="9">
    <location>
        <begin position="333"/>
        <end position="353"/>
    </location>
</feature>
<feature type="transmembrane region" description="Helical" evidence="9">
    <location>
        <begin position="672"/>
        <end position="692"/>
    </location>
</feature>
<keyword evidence="3" id="KW-0813">Transport</keyword>
<comment type="caution">
    <text evidence="11">The sequence shown here is derived from an EMBL/GenBank/DDBJ whole genome shotgun (WGS) entry which is preliminary data.</text>
</comment>
<proteinExistence type="inferred from homology"/>
<sequence length="892" mass="100425">MNVKKSDEVILRIESQEENGGAYRNAGLGEAAHHLVNENSPSVDAQNIETYHESVQPQGRTISKEAKATTLKDFSILNGQPMAANTPDQDDHAIKIVRTMTTSSEPSRQRRHTVNLDLHEPNLVMLHDSASFKPPSEHKSRRSVSFQPKLADASLEPSHSKDARVSSSLPRTGGKPPSSPFHSRSLLLEKMLDSYDELSESLSRAANVLPSINDHVKFELHDLHPKPLATIAVDDDRRSSTSPVSSPAKVSIKQPIATVTLTKDLLKSTTKSRLEESAAPIKSPAVVSNSFAKKSSLRSPRQSTQENEEEDPFQDIDLQDDKFKRGNLKPITVAQWVAFFVMMGCLVSSVTVKQMKHKQIWSLELWKWVLLVLVVLCGRLLSGWLIKIVIVLVEKNFLLRKKVLYFVCGLRKGVQNVLWLGLALLAWKLMFHSRIEQSTNKALVLMTKLLECFVVAAFIWLFKLLLMKSVASSFHVSTFFDRIQESLYQQYVLELLSNPPLFDLSFESTHRRHLTISLARGSETKTSQAAPAISLQDVQKIKKHDISAGLMKQLMSLVKHPGLGTLVTTIDKTVESGDIEINSELEAKAAGKLIFRNVAQPDARCIEREDLLRFMTADEIPRVMCLFEGAKDTGKITKKALKNWVVNVYQERKALALSLNDTRTAVKGLHRMVNVLVIIIIIVVWLLILGIATTKVLLFTTSQLLLLGFIFSNTVKQTFEAIIFLFVMHPFDVGDRCIVDGQQLIVEEMKILTTVFLKPDNEKVFYPNPVLATKPISNLFRSPNMKEFLSFSVDISTPSQKINAFKDGLALYLEKKIEHWAPKFSVVVRELDNLNSMELYVTLQHTINFQNSGERLSRRSELLLEIKRIFASLGVEYHLLPQTVELVYPSTR</sequence>
<comment type="subcellular location">
    <subcellularLocation>
        <location evidence="1">Membrane</location>
        <topology evidence="1">Multi-pass membrane protein</topology>
    </subcellularLocation>
</comment>
<dbReference type="PANTHER" id="PTHR31618">
    <property type="entry name" value="MECHANOSENSITIVE ION CHANNEL PROTEIN 5"/>
    <property type="match status" value="1"/>
</dbReference>
<feature type="transmembrane region" description="Helical" evidence="9">
    <location>
        <begin position="413"/>
        <end position="431"/>
    </location>
</feature>
<keyword evidence="4 9" id="KW-0812">Transmembrane</keyword>
<evidence type="ECO:0000256" key="6">
    <source>
        <dbReference type="ARBA" id="ARBA00023136"/>
    </source>
</evidence>
<feature type="compositionally biased region" description="Polar residues" evidence="8">
    <location>
        <begin position="292"/>
        <end position="305"/>
    </location>
</feature>
<dbReference type="Pfam" id="PF00924">
    <property type="entry name" value="MS_channel_2nd"/>
    <property type="match status" value="1"/>
</dbReference>
<evidence type="ECO:0000256" key="1">
    <source>
        <dbReference type="ARBA" id="ARBA00004141"/>
    </source>
</evidence>
<feature type="domain" description="Mechanosensitive ion channel MscS" evidence="10">
    <location>
        <begin position="719"/>
        <end position="779"/>
    </location>
</feature>
<dbReference type="PANTHER" id="PTHR31618:SF7">
    <property type="entry name" value="MECHANOSENSITIVE ION CHANNEL PROTEIN"/>
    <property type="match status" value="1"/>
</dbReference>
<evidence type="ECO:0000256" key="3">
    <source>
        <dbReference type="ARBA" id="ARBA00022448"/>
    </source>
</evidence>
<dbReference type="Gene3D" id="2.30.30.60">
    <property type="match status" value="1"/>
</dbReference>
<protein>
    <recommendedName>
        <fullName evidence="7">Mechanosensitive ion channel protein</fullName>
    </recommendedName>
</protein>
<reference evidence="11" key="1">
    <citation type="submission" date="2021-08" db="EMBL/GenBank/DDBJ databases">
        <title>WGS assembly of Ceratopteris richardii.</title>
        <authorList>
            <person name="Marchant D.B."/>
            <person name="Chen G."/>
            <person name="Jenkins J."/>
            <person name="Shu S."/>
            <person name="Leebens-Mack J."/>
            <person name="Grimwood J."/>
            <person name="Schmutz J."/>
            <person name="Soltis P."/>
            <person name="Soltis D."/>
            <person name="Chen Z.-H."/>
        </authorList>
    </citation>
    <scope>NUCLEOTIDE SEQUENCE</scope>
    <source>
        <strain evidence="11">Whitten #5841</strain>
        <tissue evidence="11">Leaf</tissue>
    </source>
</reference>
<dbReference type="GO" id="GO:0008381">
    <property type="term" value="F:mechanosensitive monoatomic ion channel activity"/>
    <property type="evidence" value="ECO:0007669"/>
    <property type="project" value="TreeGrafter"/>
</dbReference>
<keyword evidence="5 9" id="KW-1133">Transmembrane helix</keyword>
<dbReference type="InterPro" id="IPR010920">
    <property type="entry name" value="LSM_dom_sf"/>
</dbReference>
<keyword evidence="6 7" id="KW-0472">Membrane</keyword>
<dbReference type="OMA" id="WIFLFEE"/>
<keyword evidence="12" id="KW-1185">Reference proteome</keyword>
<gene>
    <name evidence="11" type="ORF">KP509_02G100400</name>
</gene>
<evidence type="ECO:0000256" key="8">
    <source>
        <dbReference type="SAM" id="MobiDB-lite"/>
    </source>
</evidence>
<feature type="transmembrane region" description="Helical" evidence="9">
    <location>
        <begin position="704"/>
        <end position="728"/>
    </location>
</feature>
<dbReference type="InterPro" id="IPR023408">
    <property type="entry name" value="MscS_beta-dom_sf"/>
</dbReference>
<dbReference type="InterPro" id="IPR006685">
    <property type="entry name" value="MscS_channel_2nd"/>
</dbReference>
<name>A0A8T2VKK7_CERRI</name>
<dbReference type="SUPFAM" id="SSF50182">
    <property type="entry name" value="Sm-like ribonucleoproteins"/>
    <property type="match status" value="1"/>
</dbReference>
<dbReference type="AlphaFoldDB" id="A0A8T2VKK7"/>
<dbReference type="PIRSF" id="PIRSF017209">
    <property type="entry name" value="Memb_At2g17000_prd"/>
    <property type="match status" value="1"/>
</dbReference>
<feature type="region of interest" description="Disordered" evidence="8">
    <location>
        <begin position="292"/>
        <end position="311"/>
    </location>
</feature>
<dbReference type="EMBL" id="CM035407">
    <property type="protein sequence ID" value="KAH7444979.1"/>
    <property type="molecule type" value="Genomic_DNA"/>
</dbReference>
<evidence type="ECO:0000313" key="11">
    <source>
        <dbReference type="EMBL" id="KAH7444979.1"/>
    </source>
</evidence>
<evidence type="ECO:0000256" key="9">
    <source>
        <dbReference type="SAM" id="Phobius"/>
    </source>
</evidence>
<accession>A0A8T2VKK7</accession>
<dbReference type="Proteomes" id="UP000825935">
    <property type="component" value="Chromosome 2"/>
</dbReference>
<evidence type="ECO:0000259" key="10">
    <source>
        <dbReference type="Pfam" id="PF00924"/>
    </source>
</evidence>
<dbReference type="OrthoDB" id="544685at2759"/>
<comment type="similarity">
    <text evidence="2 7">Belongs to the MscS (TC 1.A.23) family.</text>
</comment>
<organism evidence="11 12">
    <name type="scientific">Ceratopteris richardii</name>
    <name type="common">Triangle waterfern</name>
    <dbReference type="NCBI Taxonomy" id="49495"/>
    <lineage>
        <taxon>Eukaryota</taxon>
        <taxon>Viridiplantae</taxon>
        <taxon>Streptophyta</taxon>
        <taxon>Embryophyta</taxon>
        <taxon>Tracheophyta</taxon>
        <taxon>Polypodiopsida</taxon>
        <taxon>Polypodiidae</taxon>
        <taxon>Polypodiales</taxon>
        <taxon>Pteridineae</taxon>
        <taxon>Pteridaceae</taxon>
        <taxon>Parkerioideae</taxon>
        <taxon>Ceratopteris</taxon>
    </lineage>
</organism>
<dbReference type="InterPro" id="IPR016688">
    <property type="entry name" value="MscS-like_plants/fungi"/>
</dbReference>
<feature type="transmembrane region" description="Helical" evidence="9">
    <location>
        <begin position="365"/>
        <end position="393"/>
    </location>
</feature>
<dbReference type="GO" id="GO:0005886">
    <property type="term" value="C:plasma membrane"/>
    <property type="evidence" value="ECO:0007669"/>
    <property type="project" value="UniProtKB-UniRule"/>
</dbReference>
<evidence type="ECO:0000256" key="2">
    <source>
        <dbReference type="ARBA" id="ARBA00008017"/>
    </source>
</evidence>
<evidence type="ECO:0000256" key="4">
    <source>
        <dbReference type="ARBA" id="ARBA00022692"/>
    </source>
</evidence>